<dbReference type="Gramene" id="ONI07044">
    <property type="protein sequence ID" value="ONI07044"/>
    <property type="gene ID" value="PRUPE_5G097000"/>
</dbReference>
<keyword evidence="2" id="KW-1185">Reference proteome</keyword>
<sequence length="50" mass="5497">MVLNLVQTCVTNDPLESRDSFSLSKPIQTSSNFIGFWSESLQIVEGSGSF</sequence>
<dbReference type="EMBL" id="CM007655">
    <property type="protein sequence ID" value="ONI07044.1"/>
    <property type="molecule type" value="Genomic_DNA"/>
</dbReference>
<reference evidence="1" key="2">
    <citation type="submission" date="2016-12" db="EMBL/GenBank/DDBJ databases">
        <title>WGS assembly of Prunus persica.</title>
        <authorList>
            <person name="Verde I."/>
            <person name="Jenkins J."/>
            <person name="Dondini L."/>
            <person name="Micali S."/>
            <person name="Pagliarani G."/>
            <person name="Vendramin E."/>
            <person name="Paris R."/>
            <person name="Aramini V."/>
            <person name="Gazza L."/>
            <person name="Rossini L."/>
            <person name="Bassi D."/>
            <person name="Troggio M."/>
            <person name="Shu S."/>
            <person name="Grimwood J.H."/>
            <person name="Tartarini S."/>
            <person name="Dettori M.T."/>
            <person name="Schmutz J."/>
        </authorList>
    </citation>
    <scope>NUCLEOTIDE SEQUENCE</scope>
</reference>
<reference evidence="1 2" key="1">
    <citation type="journal article" date="2013" name="Nat. Genet.">
        <title>The high-quality draft genome of peach (Prunus persica) identifies unique patterns of genetic diversity, domestication and genome evolution.</title>
        <authorList>
            <consortium name="International Peach Genome Initiative"/>
            <person name="Verde I."/>
            <person name="Abbott A.G."/>
            <person name="Scalabrin S."/>
            <person name="Jung S."/>
            <person name="Shu S."/>
            <person name="Marroni F."/>
            <person name="Zhebentyayeva T."/>
            <person name="Dettori M.T."/>
            <person name="Grimwood J."/>
            <person name="Cattonaro F."/>
            <person name="Zuccolo A."/>
            <person name="Rossini L."/>
            <person name="Jenkins J."/>
            <person name="Vendramin E."/>
            <person name="Meisel L.A."/>
            <person name="Decroocq V."/>
            <person name="Sosinski B."/>
            <person name="Prochnik S."/>
            <person name="Mitros T."/>
            <person name="Policriti A."/>
            <person name="Cipriani G."/>
            <person name="Dondini L."/>
            <person name="Ficklin S."/>
            <person name="Goodstein D.M."/>
            <person name="Xuan P."/>
            <person name="Del Fabbro C."/>
            <person name="Aramini V."/>
            <person name="Copetti D."/>
            <person name="Gonzalez S."/>
            <person name="Horner D.S."/>
            <person name="Falchi R."/>
            <person name="Lucas S."/>
            <person name="Mica E."/>
            <person name="Maldonado J."/>
            <person name="Lazzari B."/>
            <person name="Bielenberg D."/>
            <person name="Pirona R."/>
            <person name="Miculan M."/>
            <person name="Barakat A."/>
            <person name="Testolin R."/>
            <person name="Stella A."/>
            <person name="Tartarini S."/>
            <person name="Tonutti P."/>
            <person name="Arus P."/>
            <person name="Orellana A."/>
            <person name="Wells C."/>
            <person name="Main D."/>
            <person name="Vizzotto G."/>
            <person name="Silva H."/>
            <person name="Salamini F."/>
            <person name="Schmutz J."/>
            <person name="Morgante M."/>
            <person name="Rokhsar D.S."/>
        </authorList>
    </citation>
    <scope>NUCLEOTIDE SEQUENCE [LARGE SCALE GENOMIC DNA]</scope>
    <source>
        <strain evidence="2">cv. Nemared</strain>
    </source>
</reference>
<organism evidence="1 2">
    <name type="scientific">Prunus persica</name>
    <name type="common">Peach</name>
    <name type="synonym">Amygdalus persica</name>
    <dbReference type="NCBI Taxonomy" id="3760"/>
    <lineage>
        <taxon>Eukaryota</taxon>
        <taxon>Viridiplantae</taxon>
        <taxon>Streptophyta</taxon>
        <taxon>Embryophyta</taxon>
        <taxon>Tracheophyta</taxon>
        <taxon>Spermatophyta</taxon>
        <taxon>Magnoliopsida</taxon>
        <taxon>eudicotyledons</taxon>
        <taxon>Gunneridae</taxon>
        <taxon>Pentapetalae</taxon>
        <taxon>rosids</taxon>
        <taxon>fabids</taxon>
        <taxon>Rosales</taxon>
        <taxon>Rosaceae</taxon>
        <taxon>Amygdaloideae</taxon>
        <taxon>Amygdaleae</taxon>
        <taxon>Prunus</taxon>
    </lineage>
</organism>
<dbReference type="Proteomes" id="UP000006882">
    <property type="component" value="Chromosome G5"/>
</dbReference>
<dbReference type="AlphaFoldDB" id="A0A251P634"/>
<evidence type="ECO:0000313" key="1">
    <source>
        <dbReference type="EMBL" id="ONI07044.1"/>
    </source>
</evidence>
<accession>A0A251P634</accession>
<evidence type="ECO:0000313" key="2">
    <source>
        <dbReference type="Proteomes" id="UP000006882"/>
    </source>
</evidence>
<protein>
    <submittedName>
        <fullName evidence="1">Uncharacterized protein</fullName>
    </submittedName>
</protein>
<dbReference type="EMBL" id="CM007655">
    <property type="protein sequence ID" value="ONI07045.1"/>
    <property type="molecule type" value="Genomic_DNA"/>
</dbReference>
<dbReference type="EMBL" id="CM007655">
    <property type="protein sequence ID" value="ONI07043.1"/>
    <property type="molecule type" value="Genomic_DNA"/>
</dbReference>
<dbReference type="Gramene" id="ONI07043">
    <property type="protein sequence ID" value="ONI07043"/>
    <property type="gene ID" value="PRUPE_5G097000"/>
</dbReference>
<proteinExistence type="predicted"/>
<gene>
    <name evidence="1" type="ORF">PRUPE_5G097000</name>
</gene>
<name>A0A251P634_PRUPE</name>
<dbReference type="Gramene" id="ONI07045">
    <property type="protein sequence ID" value="ONI07045"/>
    <property type="gene ID" value="PRUPE_5G097000"/>
</dbReference>